<keyword evidence="3 6" id="KW-0732">Signal</keyword>
<dbReference type="Gene3D" id="1.25.40.390">
    <property type="match status" value="1"/>
</dbReference>
<protein>
    <submittedName>
        <fullName evidence="9">Starch-binding associating with outer membrane</fullName>
    </submittedName>
</protein>
<feature type="signal peptide" evidence="6">
    <location>
        <begin position="1"/>
        <end position="22"/>
    </location>
</feature>
<evidence type="ECO:0000256" key="6">
    <source>
        <dbReference type="SAM" id="SignalP"/>
    </source>
</evidence>
<dbReference type="Pfam" id="PF07980">
    <property type="entry name" value="SusD_RagB"/>
    <property type="match status" value="1"/>
</dbReference>
<comment type="subcellular location">
    <subcellularLocation>
        <location evidence="1">Cell outer membrane</location>
    </subcellularLocation>
</comment>
<dbReference type="Pfam" id="PF14322">
    <property type="entry name" value="SusD-like_3"/>
    <property type="match status" value="1"/>
</dbReference>
<gene>
    <name evidence="9" type="ORF">SAMN05444145_105118</name>
</gene>
<organism evidence="9 10">
    <name type="scientific">Alistipes timonensis JC136</name>
    <dbReference type="NCBI Taxonomy" id="1033731"/>
    <lineage>
        <taxon>Bacteria</taxon>
        <taxon>Pseudomonadati</taxon>
        <taxon>Bacteroidota</taxon>
        <taxon>Bacteroidia</taxon>
        <taxon>Bacteroidales</taxon>
        <taxon>Rikenellaceae</taxon>
        <taxon>Alistipes</taxon>
    </lineage>
</organism>
<feature type="chain" id="PRO_5010329019" evidence="6">
    <location>
        <begin position="23"/>
        <end position="620"/>
    </location>
</feature>
<sequence>MKKLIISLFVVLGLCGSSCSYLDMSPDLGIQEEDIFTSYNNTWQYFQTVYYREFSGHAAGSTVRYRNIFMAAPMIMDMNENRYSFYVFTDAADTGRKGGLSVKKGSFNTTFQQFFCNDAPKGRPLFQVMFEIIRICNKTIANVDRMADATPEQHDDLLGQAHFIRGFAYFTLCCYFGGMPYMTETLGADDEWDLPRLSAYETFVRCAEDFGTAYEYMKAAGTLRRDGLPGTEGNLTSEGARYPNGVTAKAMQGRALLFAASKLNNRYGESDWRAAAEVCAEAITLAGEWGYSMVPIKNWSNNFTVGPRTNEQLWAMAHLGKSNGKNGRTSCLLAQPQNNHSKGAGTCPTQNYVDKFETKWGDPLETEDDRRAAVAAGHYDDQNPYANRDPRFDLTVVHDGMKVEGSAGSDVINIYRKQDGTYPTSKVSKNNRSFGWPRYTSTTAGHSNTGYYLRKYWDGKYNTSYLQIDPIIRVAELYLNYAEAVNEYAGPQGTAGGLALTALDAVNKVRERAGMPNVQERFTADRDTFRPRIYNERNVELAYEGHHYFRDSRRWRTCEQSMTQKLYGMDIELVGGKKKYTRFELEDARQPTWKPCMYYFPLPADEASKMKNFVNNDYWD</sequence>
<dbReference type="InterPro" id="IPR011990">
    <property type="entry name" value="TPR-like_helical_dom_sf"/>
</dbReference>
<accession>A0A1H4D1Y6</accession>
<dbReference type="InterPro" id="IPR033985">
    <property type="entry name" value="SusD-like_N"/>
</dbReference>
<evidence type="ECO:0000256" key="5">
    <source>
        <dbReference type="ARBA" id="ARBA00023237"/>
    </source>
</evidence>
<evidence type="ECO:0000256" key="4">
    <source>
        <dbReference type="ARBA" id="ARBA00023136"/>
    </source>
</evidence>
<evidence type="ECO:0000256" key="3">
    <source>
        <dbReference type="ARBA" id="ARBA00022729"/>
    </source>
</evidence>
<reference evidence="9 10" key="1">
    <citation type="submission" date="2016-10" db="EMBL/GenBank/DDBJ databases">
        <authorList>
            <person name="de Groot N.N."/>
        </authorList>
    </citation>
    <scope>NUCLEOTIDE SEQUENCE [LARGE SCALE GENOMIC DNA]</scope>
    <source>
        <strain evidence="9 10">DSM 25383</strain>
    </source>
</reference>
<dbReference type="OrthoDB" id="1109873at2"/>
<keyword evidence="4" id="KW-0472">Membrane</keyword>
<dbReference type="RefSeq" id="WP_010260410.1">
    <property type="nucleotide sequence ID" value="NZ_CAEG01000005.1"/>
</dbReference>
<evidence type="ECO:0000259" key="8">
    <source>
        <dbReference type="Pfam" id="PF14322"/>
    </source>
</evidence>
<evidence type="ECO:0000313" key="9">
    <source>
        <dbReference type="EMBL" id="SEA66765.1"/>
    </source>
</evidence>
<evidence type="ECO:0000313" key="10">
    <source>
        <dbReference type="Proteomes" id="UP000183253"/>
    </source>
</evidence>
<dbReference type="AlphaFoldDB" id="A0A1H4D1Y6"/>
<dbReference type="EMBL" id="FNRI01000005">
    <property type="protein sequence ID" value="SEA66765.1"/>
    <property type="molecule type" value="Genomic_DNA"/>
</dbReference>
<dbReference type="Proteomes" id="UP000183253">
    <property type="component" value="Unassembled WGS sequence"/>
</dbReference>
<dbReference type="SUPFAM" id="SSF48452">
    <property type="entry name" value="TPR-like"/>
    <property type="match status" value="1"/>
</dbReference>
<dbReference type="GO" id="GO:0009279">
    <property type="term" value="C:cell outer membrane"/>
    <property type="evidence" value="ECO:0007669"/>
    <property type="project" value="UniProtKB-SubCell"/>
</dbReference>
<evidence type="ECO:0000256" key="2">
    <source>
        <dbReference type="ARBA" id="ARBA00006275"/>
    </source>
</evidence>
<keyword evidence="5" id="KW-0998">Cell outer membrane</keyword>
<proteinExistence type="inferred from homology"/>
<evidence type="ECO:0000259" key="7">
    <source>
        <dbReference type="Pfam" id="PF07980"/>
    </source>
</evidence>
<feature type="domain" description="RagB/SusD" evidence="7">
    <location>
        <begin position="310"/>
        <end position="619"/>
    </location>
</feature>
<name>A0A1H4D1Y6_9BACT</name>
<dbReference type="STRING" id="1033731.SAMN05444145_105118"/>
<keyword evidence="10" id="KW-1185">Reference proteome</keyword>
<dbReference type="InterPro" id="IPR012944">
    <property type="entry name" value="SusD_RagB_dom"/>
</dbReference>
<evidence type="ECO:0000256" key="1">
    <source>
        <dbReference type="ARBA" id="ARBA00004442"/>
    </source>
</evidence>
<comment type="similarity">
    <text evidence="2">Belongs to the SusD family.</text>
</comment>
<feature type="domain" description="SusD-like N-terminal" evidence="8">
    <location>
        <begin position="125"/>
        <end position="215"/>
    </location>
</feature>